<keyword evidence="5 12" id="KW-0808">Transferase</keyword>
<evidence type="ECO:0000259" key="16">
    <source>
        <dbReference type="Pfam" id="PF26253"/>
    </source>
</evidence>
<keyword evidence="7 12" id="KW-0694">RNA-binding</keyword>
<keyword evidence="8" id="KW-0770">Synapse</keyword>
<keyword evidence="4" id="KW-0597">Phosphoprotein</keyword>
<dbReference type="InterPro" id="IPR013815">
    <property type="entry name" value="ATP_grasp_subdomain_1"/>
</dbReference>
<keyword evidence="6 12" id="KW-0548">Nucleotidyltransferase</keyword>
<comment type="subcellular location">
    <subcellularLocation>
        <location evidence="10">Synapse</location>
    </subcellularLocation>
</comment>
<dbReference type="InterPro" id="IPR020897">
    <property type="entry name" value="Synapsin_pre-ATP-grasp_dom"/>
</dbReference>
<evidence type="ECO:0000256" key="4">
    <source>
        <dbReference type="ARBA" id="ARBA00022553"/>
    </source>
</evidence>
<dbReference type="SUPFAM" id="SSF52440">
    <property type="entry name" value="PreATP-grasp domain"/>
    <property type="match status" value="1"/>
</dbReference>
<evidence type="ECO:0000256" key="5">
    <source>
        <dbReference type="ARBA" id="ARBA00022679"/>
    </source>
</evidence>
<keyword evidence="3 12" id="KW-0696">RNA-directed RNA polymerase</keyword>
<dbReference type="Pfam" id="PF26253">
    <property type="entry name" value="RdRP_head"/>
    <property type="match status" value="1"/>
</dbReference>
<dbReference type="GO" id="GO:0007269">
    <property type="term" value="P:neurotransmitter secretion"/>
    <property type="evidence" value="ECO:0007669"/>
    <property type="project" value="InterPro"/>
</dbReference>
<evidence type="ECO:0000256" key="2">
    <source>
        <dbReference type="ARBA" id="ARBA00008243"/>
    </source>
</evidence>
<evidence type="ECO:0000256" key="8">
    <source>
        <dbReference type="ARBA" id="ARBA00023018"/>
    </source>
</evidence>
<proteinExistence type="inferred from homology"/>
<sequence length="1204" mass="139744">MMDYIKRRFSLEDLQNESTDTIMTRSTLLDSHMNIPSRQSILESKLIPYRNVSRHSAGNILYPNPFSNIGKDAVNQQTEIELRSSQSILKEKSKLLFVIDDEQIDWSKYFQNKKIFADYDIHVEQAQFKEINLSAYSDGGILINIDVYRNGKHIVRSFCPDFVLVRQYVIDINVDWINIILGMQYGAVPSINSMRALYNFRDKPWIFAELLKIQQRLGAEQFPLINQVFYPNHRKMFISPQFPSVIKIGQAHQGLGKIKIENSYDYHDLTSIISMSKCYSTIEPYINGQCDIYIQKIGNNYKAFRNNLLIPANTFIGQYACHMLTSVGCQIYDQIVNDDILNNNMFYLLNGNNNDDDFVYYIFERLRRLTLSSENYFLQLLHELPTIRNNYYDSYLHSTFYQMDMVWTKYVRIPWFCFTPTRLIIKPFKFMRSNRVFRYISNVTQSMAFVEFRDDTGSASLSKELVPFLQHYLENGFWFADRHYIYLHHAQSQIRQKQFYFYCEHEGNMTREALEAWMGNFDREKLPAKNTARRTQPFSSTEATIEIDKKLVDLIPDLKTIDGKYNFTDGVGQISSELNLLIHESIGKNVNDGDYISSVLQIRYGGCKGTIAVNPLLDGKEKQLLIRPSMNKFECEHQMLELCKRSLRRHLCLNREVINLLSYRGISNAHILVVQLRNILWLMASFVSNQSALYVLREKILHVLPWSKISSYSHLSKEPFFHRLLLTTVKNNLCQIITRAHIRVSKARYMFGTVDEYKVLKEGQVFVQITNEYGSKTVLEGPIAITKNPCHHPGDLRVLEAVNNSYLHHLYDVLVFPQQGSRPHANEISGSDLDGDEYSVIWNSELVPTSPNPIPYDYDSGPSPKPLNRVVTRNDRLKVISDICEQDNLGRLSNIHLVLADKFGIDHEKAINLAAGISQELDSVKSSQHPYTSEQIKQIILTADKTRPDFMQASGYKEYQSEKILGKLFRSARRLSDTFKNLFLNNNNEIFLDKNLLHNGYEEYIDSARNLYKQYQYEMLEIIGSYGFSNEIDLFCCIDSHNMKANERSDIQQTAQELLRAVFQNIQKNFHDDLVSLHQAKAKAAACYYVAYTDTNDKDKSMLSFPWLFASQLLADYSVIPEDEQQTNDFMENTFISDSILNDYLKQQLPSLINLLPNDNQFTFMELLEICFQNACATNNEQMINHAEMLIELLIKTAKTIHSN</sequence>
<dbReference type="SUPFAM" id="SSF56059">
    <property type="entry name" value="Glutathione synthetase ATP-binding domain-like"/>
    <property type="match status" value="1"/>
</dbReference>
<evidence type="ECO:0000256" key="9">
    <source>
        <dbReference type="ARBA" id="ARBA00023158"/>
    </source>
</evidence>
<protein>
    <recommendedName>
        <fullName evidence="12">RNA-dependent RNA polymerase</fullName>
        <ecNumber evidence="12">2.7.7.48</ecNumber>
    </recommendedName>
</protein>
<organism evidence="17 18">
    <name type="scientific">Rotaria sordida</name>
    <dbReference type="NCBI Taxonomy" id="392033"/>
    <lineage>
        <taxon>Eukaryota</taxon>
        <taxon>Metazoa</taxon>
        <taxon>Spiralia</taxon>
        <taxon>Gnathifera</taxon>
        <taxon>Rotifera</taxon>
        <taxon>Eurotatoria</taxon>
        <taxon>Bdelloidea</taxon>
        <taxon>Philodinida</taxon>
        <taxon>Philodinidae</taxon>
        <taxon>Rotaria</taxon>
    </lineage>
</organism>
<dbReference type="Gene3D" id="3.40.50.20">
    <property type="match status" value="1"/>
</dbReference>
<dbReference type="Pfam" id="PF02750">
    <property type="entry name" value="Synapsin_C"/>
    <property type="match status" value="1"/>
</dbReference>
<evidence type="ECO:0000256" key="10">
    <source>
        <dbReference type="ARBA" id="ARBA00034103"/>
    </source>
</evidence>
<dbReference type="GO" id="GO:0030422">
    <property type="term" value="P:siRNA processing"/>
    <property type="evidence" value="ECO:0007669"/>
    <property type="project" value="TreeGrafter"/>
</dbReference>
<keyword evidence="9" id="KW-0943">RNA-mediated gene silencing</keyword>
<dbReference type="InterPro" id="IPR057596">
    <property type="entry name" value="RDRP_core"/>
</dbReference>
<dbReference type="PANTHER" id="PTHR23079:SF55">
    <property type="entry name" value="RNA-DIRECTED RNA POLYMERASE"/>
    <property type="match status" value="1"/>
</dbReference>
<comment type="similarity">
    <text evidence="1 12">Belongs to the RdRP family.</text>
</comment>
<evidence type="ECO:0000259" key="15">
    <source>
        <dbReference type="Pfam" id="PF05183"/>
    </source>
</evidence>
<evidence type="ECO:0000259" key="13">
    <source>
        <dbReference type="Pfam" id="PF02078"/>
    </source>
</evidence>
<dbReference type="GO" id="GO:0003968">
    <property type="term" value="F:RNA-directed RNA polymerase activity"/>
    <property type="evidence" value="ECO:0007669"/>
    <property type="project" value="UniProtKB-KW"/>
</dbReference>
<feature type="domain" description="RDRP core" evidence="15">
    <location>
        <begin position="418"/>
        <end position="971"/>
    </location>
</feature>
<evidence type="ECO:0000256" key="6">
    <source>
        <dbReference type="ARBA" id="ARBA00022695"/>
    </source>
</evidence>
<dbReference type="AlphaFoldDB" id="A0A814IM93"/>
<reference evidence="17" key="1">
    <citation type="submission" date="2021-02" db="EMBL/GenBank/DDBJ databases">
        <authorList>
            <person name="Nowell W R."/>
        </authorList>
    </citation>
    <scope>NUCLEOTIDE SEQUENCE</scope>
</reference>
<dbReference type="Pfam" id="PF05183">
    <property type="entry name" value="RdRP"/>
    <property type="match status" value="1"/>
</dbReference>
<dbReference type="InterPro" id="IPR058752">
    <property type="entry name" value="RDRP_C_head"/>
</dbReference>
<comment type="catalytic activity">
    <reaction evidence="11 12">
        <text>RNA(n) + a ribonucleoside 5'-triphosphate = RNA(n+1) + diphosphate</text>
        <dbReference type="Rhea" id="RHEA:21248"/>
        <dbReference type="Rhea" id="RHEA-COMP:14527"/>
        <dbReference type="Rhea" id="RHEA-COMP:17342"/>
        <dbReference type="ChEBI" id="CHEBI:33019"/>
        <dbReference type="ChEBI" id="CHEBI:61557"/>
        <dbReference type="ChEBI" id="CHEBI:140395"/>
        <dbReference type="EC" id="2.7.7.48"/>
    </reaction>
</comment>
<dbReference type="EMBL" id="CAJNOU010000528">
    <property type="protein sequence ID" value="CAF1023495.1"/>
    <property type="molecule type" value="Genomic_DNA"/>
</dbReference>
<dbReference type="InterPro" id="IPR016185">
    <property type="entry name" value="PreATP-grasp_dom_sf"/>
</dbReference>
<evidence type="ECO:0000313" key="18">
    <source>
        <dbReference type="Proteomes" id="UP000663889"/>
    </source>
</evidence>
<accession>A0A814IM93</accession>
<dbReference type="GO" id="GO:0005524">
    <property type="term" value="F:ATP binding"/>
    <property type="evidence" value="ECO:0007669"/>
    <property type="project" value="InterPro"/>
</dbReference>
<comment type="similarity">
    <text evidence="2">Belongs to the synapsin family.</text>
</comment>
<dbReference type="Proteomes" id="UP000663889">
    <property type="component" value="Unassembled WGS sequence"/>
</dbReference>
<dbReference type="InterPro" id="IPR020898">
    <property type="entry name" value="Synapsin_ATP-bd_dom"/>
</dbReference>
<evidence type="ECO:0000256" key="1">
    <source>
        <dbReference type="ARBA" id="ARBA00005762"/>
    </source>
</evidence>
<dbReference type="EC" id="2.7.7.48" evidence="12"/>
<feature type="domain" description="Synapsin ATP-binding" evidence="14">
    <location>
        <begin position="192"/>
        <end position="306"/>
    </location>
</feature>
<evidence type="ECO:0000256" key="7">
    <source>
        <dbReference type="ARBA" id="ARBA00022884"/>
    </source>
</evidence>
<feature type="domain" description="RDRP C-terminal head" evidence="16">
    <location>
        <begin position="993"/>
        <end position="1117"/>
    </location>
</feature>
<comment type="caution">
    <text evidence="17">The sequence shown here is derived from an EMBL/GenBank/DDBJ whole genome shotgun (WGS) entry which is preliminary data.</text>
</comment>
<evidence type="ECO:0000313" key="17">
    <source>
        <dbReference type="EMBL" id="CAF1023495.1"/>
    </source>
</evidence>
<dbReference type="InterPro" id="IPR007855">
    <property type="entry name" value="RDRP"/>
</dbReference>
<evidence type="ECO:0000256" key="11">
    <source>
        <dbReference type="ARBA" id="ARBA00048744"/>
    </source>
</evidence>
<evidence type="ECO:0000259" key="14">
    <source>
        <dbReference type="Pfam" id="PF02750"/>
    </source>
</evidence>
<dbReference type="Gene3D" id="3.30.1490.20">
    <property type="entry name" value="ATP-grasp fold, A domain"/>
    <property type="match status" value="1"/>
</dbReference>
<dbReference type="GO" id="GO:0008021">
    <property type="term" value="C:synaptic vesicle"/>
    <property type="evidence" value="ECO:0007669"/>
    <property type="project" value="InterPro"/>
</dbReference>
<evidence type="ECO:0000256" key="3">
    <source>
        <dbReference type="ARBA" id="ARBA00022484"/>
    </source>
</evidence>
<dbReference type="GO" id="GO:0031380">
    <property type="term" value="C:nuclear RNA-directed RNA polymerase complex"/>
    <property type="evidence" value="ECO:0007669"/>
    <property type="project" value="TreeGrafter"/>
</dbReference>
<gene>
    <name evidence="17" type="ORF">SEV965_LOCUS11927</name>
</gene>
<dbReference type="InterPro" id="IPR001359">
    <property type="entry name" value="Synapsin"/>
</dbReference>
<dbReference type="Pfam" id="PF02078">
    <property type="entry name" value="Synapsin"/>
    <property type="match status" value="1"/>
</dbReference>
<dbReference type="GO" id="GO:0003723">
    <property type="term" value="F:RNA binding"/>
    <property type="evidence" value="ECO:0007669"/>
    <property type="project" value="UniProtKB-KW"/>
</dbReference>
<feature type="domain" description="Synapsin pre-ATP-grasp" evidence="13">
    <location>
        <begin position="90"/>
        <end position="190"/>
    </location>
</feature>
<dbReference type="FunFam" id="3.40.50.20:FF:000008">
    <property type="entry name" value="Synapsin III"/>
    <property type="match status" value="1"/>
</dbReference>
<evidence type="ECO:0000256" key="12">
    <source>
        <dbReference type="RuleBase" id="RU363098"/>
    </source>
</evidence>
<dbReference type="PRINTS" id="PR01368">
    <property type="entry name" value="SYNAPSIN"/>
</dbReference>
<dbReference type="PANTHER" id="PTHR23079">
    <property type="entry name" value="RNA-DEPENDENT RNA POLYMERASE"/>
    <property type="match status" value="1"/>
</dbReference>
<name>A0A814IM93_9BILA</name>